<dbReference type="RefSeq" id="WP_201094318.1">
    <property type="nucleotide sequence ID" value="NZ_CP067393.1"/>
</dbReference>
<evidence type="ECO:0000313" key="1">
    <source>
        <dbReference type="EMBL" id="QQP86372.1"/>
    </source>
</evidence>
<dbReference type="AlphaFoldDB" id="A0A974NHB3"/>
<accession>A0A974NHB3</accession>
<evidence type="ECO:0000313" key="2">
    <source>
        <dbReference type="Proteomes" id="UP000595278"/>
    </source>
</evidence>
<dbReference type="Proteomes" id="UP000595278">
    <property type="component" value="Chromosome"/>
</dbReference>
<sequence>MLDKIPTEPEIQLLLGSVCYQTWLNIIDFINQHYLMGTLWNKGGKAAKYELKFRRSSKTLCALYPRENNFGFMVIFGKAEREKFEQIRSEFSLSIQQQYDEATTYHDGKWLMIEITDMSYFEDIQKLLMIKRKPNNKK</sequence>
<name>A0A974NHB3_9GAMM</name>
<reference evidence="1 2" key="1">
    <citation type="submission" date="2021-01" db="EMBL/GenBank/DDBJ databases">
        <title>Entomomonas sp. F2A isolated from a house cricket (Acheta domesticus).</title>
        <authorList>
            <person name="Spergser J."/>
            <person name="Busse H.-J."/>
        </authorList>
    </citation>
    <scope>NUCLEOTIDE SEQUENCE [LARGE SCALE GENOMIC DNA]</scope>
    <source>
        <strain evidence="1 2">F2A</strain>
    </source>
</reference>
<dbReference type="InterPro" id="IPR024265">
    <property type="entry name" value="DUF3788"/>
</dbReference>
<protein>
    <submittedName>
        <fullName evidence="1">DUF3788 domain-containing protein</fullName>
    </submittedName>
</protein>
<keyword evidence="2" id="KW-1185">Reference proteome</keyword>
<dbReference type="Pfam" id="PF12663">
    <property type="entry name" value="DUF3788"/>
    <property type="match status" value="1"/>
</dbReference>
<proteinExistence type="predicted"/>
<dbReference type="EMBL" id="CP067393">
    <property type="protein sequence ID" value="QQP86372.1"/>
    <property type="molecule type" value="Genomic_DNA"/>
</dbReference>
<organism evidence="1 2">
    <name type="scientific">Entomomonas asaccharolytica</name>
    <dbReference type="NCBI Taxonomy" id="2785331"/>
    <lineage>
        <taxon>Bacteria</taxon>
        <taxon>Pseudomonadati</taxon>
        <taxon>Pseudomonadota</taxon>
        <taxon>Gammaproteobacteria</taxon>
        <taxon>Pseudomonadales</taxon>
        <taxon>Pseudomonadaceae</taxon>
        <taxon>Entomomonas</taxon>
    </lineage>
</organism>
<gene>
    <name evidence="1" type="ORF">JHT90_03775</name>
</gene>
<dbReference type="KEGG" id="eaz:JHT90_03775"/>